<organism evidence="1 2">
    <name type="scientific">Ceratodon purpureus</name>
    <name type="common">Fire moss</name>
    <name type="synonym">Dicranum purpureum</name>
    <dbReference type="NCBI Taxonomy" id="3225"/>
    <lineage>
        <taxon>Eukaryota</taxon>
        <taxon>Viridiplantae</taxon>
        <taxon>Streptophyta</taxon>
        <taxon>Embryophyta</taxon>
        <taxon>Bryophyta</taxon>
        <taxon>Bryophytina</taxon>
        <taxon>Bryopsida</taxon>
        <taxon>Dicranidae</taxon>
        <taxon>Pseudoditrichales</taxon>
        <taxon>Ditrichaceae</taxon>
        <taxon>Ceratodon</taxon>
    </lineage>
</organism>
<dbReference type="AlphaFoldDB" id="A0A8T0IJT1"/>
<evidence type="ECO:0000313" key="1">
    <source>
        <dbReference type="EMBL" id="KAG0584030.1"/>
    </source>
</evidence>
<reference evidence="1" key="1">
    <citation type="submission" date="2020-06" db="EMBL/GenBank/DDBJ databases">
        <title>WGS assembly of Ceratodon purpureus strain R40.</title>
        <authorList>
            <person name="Carey S.B."/>
            <person name="Jenkins J."/>
            <person name="Shu S."/>
            <person name="Lovell J.T."/>
            <person name="Sreedasyam A."/>
            <person name="Maumus F."/>
            <person name="Tiley G.P."/>
            <person name="Fernandez-Pozo N."/>
            <person name="Barry K."/>
            <person name="Chen C."/>
            <person name="Wang M."/>
            <person name="Lipzen A."/>
            <person name="Daum C."/>
            <person name="Saski C.A."/>
            <person name="Payton A.C."/>
            <person name="Mcbreen J.C."/>
            <person name="Conrad R.E."/>
            <person name="Kollar L.M."/>
            <person name="Olsson S."/>
            <person name="Huttunen S."/>
            <person name="Landis J.B."/>
            <person name="Wickett N.J."/>
            <person name="Johnson M.G."/>
            <person name="Rensing S.A."/>
            <person name="Grimwood J."/>
            <person name="Schmutz J."/>
            <person name="Mcdaniel S.F."/>
        </authorList>
    </citation>
    <scope>NUCLEOTIDE SEQUENCE</scope>
    <source>
        <strain evidence="1">R40</strain>
    </source>
</reference>
<evidence type="ECO:0000313" key="2">
    <source>
        <dbReference type="Proteomes" id="UP000822688"/>
    </source>
</evidence>
<proteinExistence type="predicted"/>
<sequence length="55" mass="6220">MLLFRLCFPRVKMLLTLHPAATVGRQCTLKNCSAQITRFLGSVQIHSRVCNLMSN</sequence>
<name>A0A8T0IJT1_CERPU</name>
<keyword evidence="2" id="KW-1185">Reference proteome</keyword>
<gene>
    <name evidence="1" type="ORF">KC19_3G179900</name>
</gene>
<protein>
    <submittedName>
        <fullName evidence="1">Uncharacterized protein</fullName>
    </submittedName>
</protein>
<dbReference type="EMBL" id="CM026423">
    <property type="protein sequence ID" value="KAG0584030.1"/>
    <property type="molecule type" value="Genomic_DNA"/>
</dbReference>
<comment type="caution">
    <text evidence="1">The sequence shown here is derived from an EMBL/GenBank/DDBJ whole genome shotgun (WGS) entry which is preliminary data.</text>
</comment>
<accession>A0A8T0IJT1</accession>
<dbReference type="Proteomes" id="UP000822688">
    <property type="component" value="Chromosome 3"/>
</dbReference>